<keyword evidence="3" id="KW-1185">Reference proteome</keyword>
<protein>
    <submittedName>
        <fullName evidence="2">Uncharacterized protein</fullName>
    </submittedName>
</protein>
<name>A0A6L5XAR9_9BACT</name>
<evidence type="ECO:0000313" key="2">
    <source>
        <dbReference type="EMBL" id="MSS16298.1"/>
    </source>
</evidence>
<feature type="signal peptide" evidence="1">
    <location>
        <begin position="1"/>
        <end position="23"/>
    </location>
</feature>
<feature type="chain" id="PRO_5026791496" evidence="1">
    <location>
        <begin position="24"/>
        <end position="199"/>
    </location>
</feature>
<reference evidence="2 3" key="1">
    <citation type="submission" date="2019-08" db="EMBL/GenBank/DDBJ databases">
        <title>In-depth cultivation of the pig gut microbiome towards novel bacterial diversity and tailored functional studies.</title>
        <authorList>
            <person name="Wylensek D."/>
            <person name="Hitch T.C.A."/>
            <person name="Clavel T."/>
        </authorList>
    </citation>
    <scope>NUCLEOTIDE SEQUENCE [LARGE SCALE GENOMIC DNA]</scope>
    <source>
        <strain evidence="2 3">Oil-RF-744-WCA-WT-10</strain>
    </source>
</reference>
<gene>
    <name evidence="2" type="ORF">FYJ29_00700</name>
</gene>
<dbReference type="EMBL" id="VULT01000001">
    <property type="protein sequence ID" value="MSS16298.1"/>
    <property type="molecule type" value="Genomic_DNA"/>
</dbReference>
<keyword evidence="1" id="KW-0732">Signal</keyword>
<dbReference type="AlphaFoldDB" id="A0A6L5XAR9"/>
<proteinExistence type="predicted"/>
<dbReference type="Proteomes" id="UP000483362">
    <property type="component" value="Unassembled WGS sequence"/>
</dbReference>
<evidence type="ECO:0000256" key="1">
    <source>
        <dbReference type="SAM" id="SignalP"/>
    </source>
</evidence>
<sequence>MKLNRIAIAVCAMLSLAAAPASAQGLGGLIKKAKQILTTESKTAVAATAQAAGKKGTVTAVEGGGTLRNPLASIVDVQLVGAYGKSTSTNYGVVTLVFKVKMIANLTQLRLGGNSSYPAIMVDQDDNAYKMKVGTGWYTYDVTEGVYMKVQLKETNEFADVKKTATTIKQLQLGISTSYDDTGLLVLNNVPIHWDEMPE</sequence>
<dbReference type="RefSeq" id="WP_154327916.1">
    <property type="nucleotide sequence ID" value="NZ_CP045696.1"/>
</dbReference>
<organism evidence="2 3">
    <name type="scientific">Sodaliphilus pleomorphus</name>
    <dbReference type="NCBI Taxonomy" id="2606626"/>
    <lineage>
        <taxon>Bacteria</taxon>
        <taxon>Pseudomonadati</taxon>
        <taxon>Bacteroidota</taxon>
        <taxon>Bacteroidia</taxon>
        <taxon>Bacteroidales</taxon>
        <taxon>Muribaculaceae</taxon>
        <taxon>Sodaliphilus</taxon>
    </lineage>
</organism>
<accession>A0A6L5XAR9</accession>
<comment type="caution">
    <text evidence="2">The sequence shown here is derived from an EMBL/GenBank/DDBJ whole genome shotgun (WGS) entry which is preliminary data.</text>
</comment>
<evidence type="ECO:0000313" key="3">
    <source>
        <dbReference type="Proteomes" id="UP000483362"/>
    </source>
</evidence>